<feature type="transmembrane region" description="Helical" evidence="1">
    <location>
        <begin position="134"/>
        <end position="157"/>
    </location>
</feature>
<keyword evidence="1" id="KW-1133">Transmembrane helix</keyword>
<feature type="transmembrane region" description="Helical" evidence="1">
    <location>
        <begin position="251"/>
        <end position="270"/>
    </location>
</feature>
<feature type="transmembrane region" description="Helical" evidence="1">
    <location>
        <begin position="91"/>
        <end position="113"/>
    </location>
</feature>
<feature type="transmembrane region" description="Helical" evidence="1">
    <location>
        <begin position="208"/>
        <end position="224"/>
    </location>
</feature>
<evidence type="ECO:0000313" key="3">
    <source>
        <dbReference type="EMBL" id="ADU27090.1"/>
    </source>
</evidence>
<dbReference type="Pfam" id="PF02517">
    <property type="entry name" value="Rce1-like"/>
    <property type="match status" value="1"/>
</dbReference>
<dbReference type="GO" id="GO:0080120">
    <property type="term" value="P:CAAX-box protein maturation"/>
    <property type="evidence" value="ECO:0007669"/>
    <property type="project" value="UniProtKB-ARBA"/>
</dbReference>
<dbReference type="Proteomes" id="UP000001551">
    <property type="component" value="Chromosome"/>
</dbReference>
<feature type="domain" description="CAAX prenyl protease 2/Lysostaphin resistance protein A-like" evidence="2">
    <location>
        <begin position="177"/>
        <end position="264"/>
    </location>
</feature>
<dbReference type="RefSeq" id="WP_013485445.1">
    <property type="nucleotide sequence ID" value="NC_014828.1"/>
</dbReference>
<dbReference type="InterPro" id="IPR003675">
    <property type="entry name" value="Rce1/LyrA-like_dom"/>
</dbReference>
<dbReference type="EMBL" id="CP002400">
    <property type="protein sequence ID" value="ADU27090.1"/>
    <property type="molecule type" value="Genomic_DNA"/>
</dbReference>
<reference evidence="3 4" key="1">
    <citation type="submission" date="2010-12" db="EMBL/GenBank/DDBJ databases">
        <title>Complete sequence of Ethanoligenens harbinense YUAN-3.</title>
        <authorList>
            <person name="Lucas S."/>
            <person name="Copeland A."/>
            <person name="Lapidus A."/>
            <person name="Cheng J.-F."/>
            <person name="Bruce D."/>
            <person name="Goodwin L."/>
            <person name="Pitluck S."/>
            <person name="Chertkov O."/>
            <person name="Misra M."/>
            <person name="Detter J.C."/>
            <person name="Han C."/>
            <person name="Tapia R."/>
            <person name="Land M."/>
            <person name="Hauser L."/>
            <person name="Jeffries C."/>
            <person name="Kyrpides N."/>
            <person name="Ivanova N."/>
            <person name="Mikhailova N."/>
            <person name="Wang A."/>
            <person name="Mouttaki H."/>
            <person name="He Z."/>
            <person name="Zhou J."/>
            <person name="Hemme C.L."/>
            <person name="Woyke T."/>
        </authorList>
    </citation>
    <scope>NUCLEOTIDE SEQUENCE [LARGE SCALE GENOMIC DNA]</scope>
    <source>
        <strain evidence="4">DSM 18485 / JCM 12961 / CGMCC 1.5033 / YUAN-3</strain>
    </source>
</reference>
<dbReference type="InterPro" id="IPR052710">
    <property type="entry name" value="CAAX_protease"/>
</dbReference>
<name>E6U871_ETHHY</name>
<feature type="transmembrane region" description="Helical" evidence="1">
    <location>
        <begin position="36"/>
        <end position="62"/>
    </location>
</feature>
<protein>
    <submittedName>
        <fullName evidence="3">Abortive infection protein</fullName>
    </submittedName>
</protein>
<feature type="transmembrane region" description="Helical" evidence="1">
    <location>
        <begin position="177"/>
        <end position="196"/>
    </location>
</feature>
<evidence type="ECO:0000313" key="4">
    <source>
        <dbReference type="Proteomes" id="UP000001551"/>
    </source>
</evidence>
<accession>E6U871</accession>
<proteinExistence type="predicted"/>
<dbReference type="PANTHER" id="PTHR36435:SF1">
    <property type="entry name" value="CAAX AMINO TERMINAL PROTEASE FAMILY PROTEIN"/>
    <property type="match status" value="1"/>
</dbReference>
<feature type="transmembrane region" description="Helical" evidence="1">
    <location>
        <begin position="329"/>
        <end position="350"/>
    </location>
</feature>
<keyword evidence="1" id="KW-0472">Membrane</keyword>
<gene>
    <name evidence="3" type="ordered locus">Ethha_1554</name>
</gene>
<dbReference type="KEGG" id="eha:Ethha_1554"/>
<keyword evidence="4" id="KW-1185">Reference proteome</keyword>
<keyword evidence="1" id="KW-0812">Transmembrane</keyword>
<dbReference type="eggNOG" id="COG1266">
    <property type="taxonomic scope" value="Bacteria"/>
</dbReference>
<evidence type="ECO:0000256" key="1">
    <source>
        <dbReference type="SAM" id="Phobius"/>
    </source>
</evidence>
<organism evidence="3 4">
    <name type="scientific">Ethanoligenens harbinense (strain DSM 18485 / JCM 12961 / CGMCC 1.5033 / YUAN-3)</name>
    <dbReference type="NCBI Taxonomy" id="663278"/>
    <lineage>
        <taxon>Bacteria</taxon>
        <taxon>Bacillati</taxon>
        <taxon>Bacillota</taxon>
        <taxon>Clostridia</taxon>
        <taxon>Eubacteriales</taxon>
        <taxon>Oscillospiraceae</taxon>
        <taxon>Ethanoligenens</taxon>
    </lineage>
</organism>
<evidence type="ECO:0000259" key="2">
    <source>
        <dbReference type="Pfam" id="PF02517"/>
    </source>
</evidence>
<dbReference type="GO" id="GO:0004175">
    <property type="term" value="F:endopeptidase activity"/>
    <property type="evidence" value="ECO:0007669"/>
    <property type="project" value="UniProtKB-ARBA"/>
</dbReference>
<feature type="transmembrane region" description="Helical" evidence="1">
    <location>
        <begin position="282"/>
        <end position="302"/>
    </location>
</feature>
<dbReference type="AlphaFoldDB" id="E6U871"/>
<dbReference type="HOGENOM" id="CLU_784689_0_0_9"/>
<dbReference type="PANTHER" id="PTHR36435">
    <property type="entry name" value="SLR1288 PROTEIN"/>
    <property type="match status" value="1"/>
</dbReference>
<sequence length="353" mass="39195">MRKSSRWSLIEELDLPSPQAEHALQDTRRLRGMSSIIGFSLATQQLVAAAVVFILVAIGGVIQTLWQGGFTLADLQNHFRAFQQYDTAPSLLQNMVCYFAYMFVPFILLTFCLKKNPFAIVPVGPIHEKRRLPVALVISLALAFVSALVSIYIDLFLGFLHLRISAPDMTPPTQPGLIVLYILFFCALAPVCEEFIFRGVILQSLRPYGNGFAILLSSLLFAMMHGNLAQFPLAFLVGLAFGYFVVRFESIWATVLMHACVNLVSTLVNYVEIQAGTAVANLLYLGLGVTLLAIAVSTVLVLRSRQSVRERFARAMHTRLPLSFLFKKVFLTPGMLVFTVLFILLCIAGLRLT</sequence>
<dbReference type="STRING" id="663278.Ethha_1554"/>
<dbReference type="MEROPS" id="G05.007"/>